<evidence type="ECO:0000259" key="2">
    <source>
        <dbReference type="Pfam" id="PF07000"/>
    </source>
</evidence>
<accession>A0A6J2TRL6</accession>
<comment type="similarity">
    <text evidence="1">Belongs to the UPF0415 family.</text>
</comment>
<evidence type="ECO:0000256" key="1">
    <source>
        <dbReference type="ARBA" id="ARBA00006588"/>
    </source>
</evidence>
<sequence length="377" mass="42611">MELVTGDGEGDMENLYQRANERIELAEGLKMAMMEYKEVPGHSIIERKIQQEIKFLQKAISNKTLKENNLISSNLVHYDFLIKTLRLQRGVVHIDCAFPLNSRDNPLRVDIVCNNGLKWVKVIARNCKSIEDAAKGCASFGARSVLDQAGDYLEASELHLCMFQRPKIVFYFSNIIHSSLHKELMEMGVQTASITDTPDKDLDELYNLPNELNLDVTTMLAYVSAVTNGRANWVYKEPLLTEQAQKERDSPLKPVLEKMFEGKNLLCCQQAFNAFQSILTLLAGPTELQRAEQFLKRVQVCPDVEEVPAELSSIRFTAKVNERSLKIFSFGMERKIFTVTSNKAFVRSAKMQGIDVPVFLHASRALTENKEATGTPL</sequence>
<protein>
    <submittedName>
        <fullName evidence="5">UPF0415 protein C7orf25 homolog</fullName>
    </submittedName>
</protein>
<dbReference type="Pfam" id="PF07000">
    <property type="entry name" value="DUF1308"/>
    <property type="match status" value="1"/>
</dbReference>
<feature type="domain" description="DUF5614" evidence="3">
    <location>
        <begin position="18"/>
        <end position="190"/>
    </location>
</feature>
<proteinExistence type="inferred from homology"/>
<dbReference type="RefSeq" id="XP_030378689.1">
    <property type="nucleotide sequence ID" value="XM_030522829.1"/>
</dbReference>
<evidence type="ECO:0000259" key="3">
    <source>
        <dbReference type="Pfam" id="PF18474"/>
    </source>
</evidence>
<organism evidence="4 5">
    <name type="scientific">Drosophila lebanonensis</name>
    <name type="common">Fruit fly</name>
    <name type="synonym">Scaptodrosophila lebanonensis</name>
    <dbReference type="NCBI Taxonomy" id="7225"/>
    <lineage>
        <taxon>Eukaryota</taxon>
        <taxon>Metazoa</taxon>
        <taxon>Ecdysozoa</taxon>
        <taxon>Arthropoda</taxon>
        <taxon>Hexapoda</taxon>
        <taxon>Insecta</taxon>
        <taxon>Pterygota</taxon>
        <taxon>Neoptera</taxon>
        <taxon>Endopterygota</taxon>
        <taxon>Diptera</taxon>
        <taxon>Brachycera</taxon>
        <taxon>Muscomorpha</taxon>
        <taxon>Ephydroidea</taxon>
        <taxon>Drosophilidae</taxon>
        <taxon>Scaptodrosophila</taxon>
    </lineage>
</organism>
<reference evidence="5" key="1">
    <citation type="submission" date="2025-08" db="UniProtKB">
        <authorList>
            <consortium name="RefSeq"/>
        </authorList>
    </citation>
    <scope>IDENTIFICATION</scope>
    <source>
        <strain evidence="5">11010-0011.00</strain>
        <tissue evidence="5">Whole body</tissue>
    </source>
</reference>
<evidence type="ECO:0000313" key="5">
    <source>
        <dbReference type="RefSeq" id="XP_030378689.1"/>
    </source>
</evidence>
<dbReference type="PANTHER" id="PTHR13379">
    <property type="entry name" value="UNCHARACTERIZED DUF1308"/>
    <property type="match status" value="1"/>
</dbReference>
<dbReference type="GeneID" id="115627209"/>
<gene>
    <name evidence="5" type="primary">LOC115627209</name>
</gene>
<dbReference type="AlphaFoldDB" id="A0A6J2TRL6"/>
<dbReference type="InterPro" id="IPR010733">
    <property type="entry name" value="DUF1308"/>
</dbReference>
<dbReference type="Proteomes" id="UP000504634">
    <property type="component" value="Unplaced"/>
</dbReference>
<dbReference type="OrthoDB" id="441890at2759"/>
<keyword evidence="4" id="KW-1185">Reference proteome</keyword>
<feature type="domain" description="DUF1308" evidence="2">
    <location>
        <begin position="212"/>
        <end position="373"/>
    </location>
</feature>
<evidence type="ECO:0000313" key="4">
    <source>
        <dbReference type="Proteomes" id="UP000504634"/>
    </source>
</evidence>
<dbReference type="Pfam" id="PF18474">
    <property type="entry name" value="DUF5614"/>
    <property type="match status" value="1"/>
</dbReference>
<dbReference type="PANTHER" id="PTHR13379:SF0">
    <property type="entry name" value="UPF0415 PROTEIN C7ORF25"/>
    <property type="match status" value="1"/>
</dbReference>
<name>A0A6J2TRL6_DROLE</name>
<dbReference type="InterPro" id="IPR041076">
    <property type="entry name" value="DUF5614"/>
</dbReference>